<dbReference type="EMBL" id="JAHUTJ010069697">
    <property type="protein sequence ID" value="MED6292010.1"/>
    <property type="molecule type" value="Genomic_DNA"/>
</dbReference>
<accession>A0ABU7EY21</accession>
<proteinExistence type="predicted"/>
<keyword evidence="2" id="KW-1185">Reference proteome</keyword>
<organism evidence="1 2">
    <name type="scientific">Characodon lateralis</name>
    <dbReference type="NCBI Taxonomy" id="208331"/>
    <lineage>
        <taxon>Eukaryota</taxon>
        <taxon>Metazoa</taxon>
        <taxon>Chordata</taxon>
        <taxon>Craniata</taxon>
        <taxon>Vertebrata</taxon>
        <taxon>Euteleostomi</taxon>
        <taxon>Actinopterygii</taxon>
        <taxon>Neopterygii</taxon>
        <taxon>Teleostei</taxon>
        <taxon>Neoteleostei</taxon>
        <taxon>Acanthomorphata</taxon>
        <taxon>Ovalentaria</taxon>
        <taxon>Atherinomorphae</taxon>
        <taxon>Cyprinodontiformes</taxon>
        <taxon>Goodeidae</taxon>
        <taxon>Characodon</taxon>
    </lineage>
</organism>
<reference evidence="1 2" key="1">
    <citation type="submission" date="2021-06" db="EMBL/GenBank/DDBJ databases">
        <authorList>
            <person name="Palmer J.M."/>
        </authorList>
    </citation>
    <scope>NUCLEOTIDE SEQUENCE [LARGE SCALE GENOMIC DNA]</scope>
    <source>
        <strain evidence="1 2">CL_MEX2019</strain>
        <tissue evidence="1">Muscle</tissue>
    </source>
</reference>
<comment type="caution">
    <text evidence="1">The sequence shown here is derived from an EMBL/GenBank/DDBJ whole genome shotgun (WGS) entry which is preliminary data.</text>
</comment>
<name>A0ABU7EY21_9TELE</name>
<protein>
    <submittedName>
        <fullName evidence="1">Uncharacterized protein</fullName>
    </submittedName>
</protein>
<evidence type="ECO:0000313" key="1">
    <source>
        <dbReference type="EMBL" id="MED6292010.1"/>
    </source>
</evidence>
<gene>
    <name evidence="1" type="ORF">CHARACLAT_029351</name>
</gene>
<dbReference type="Proteomes" id="UP001352852">
    <property type="component" value="Unassembled WGS sequence"/>
</dbReference>
<sequence length="155" mass="16274">MCCLHQLCLRGSATGLQGSAADLHGLAKGSSGFYTALQDPSGFCTTLQSSTVVLSLPSSTAGFFVAVLRTACSVGASCSDASLLTSFVADLRNSGSARDNLFTVRLNYGFAGDDLGVARLNSLPTRDDLRIARLKFVFVLVPTQYSIKLNSALLI</sequence>
<evidence type="ECO:0000313" key="2">
    <source>
        <dbReference type="Proteomes" id="UP001352852"/>
    </source>
</evidence>